<dbReference type="Pfam" id="PF00249">
    <property type="entry name" value="Myb_DNA-binding"/>
    <property type="match status" value="1"/>
</dbReference>
<protein>
    <submittedName>
        <fullName evidence="2">SANT/Myb_domain</fullName>
    </submittedName>
</protein>
<feature type="domain" description="HTH myb-type" evidence="1">
    <location>
        <begin position="1"/>
        <end position="52"/>
    </location>
</feature>
<keyword evidence="3" id="KW-1185">Reference proteome</keyword>
<dbReference type="Gene3D" id="1.10.10.60">
    <property type="entry name" value="Homeodomain-like"/>
    <property type="match status" value="1"/>
</dbReference>
<dbReference type="Proteomes" id="UP001642409">
    <property type="component" value="Unassembled WGS sequence"/>
</dbReference>
<name>A0ABP1GHB8_9EUKA</name>
<dbReference type="EMBL" id="CAXDID020000002">
    <property type="protein sequence ID" value="CAL5971517.1"/>
    <property type="molecule type" value="Genomic_DNA"/>
</dbReference>
<comment type="caution">
    <text evidence="2">The sequence shown here is derived from an EMBL/GenBank/DDBJ whole genome shotgun (WGS) entry which is preliminary data.</text>
</comment>
<dbReference type="InterPro" id="IPR009057">
    <property type="entry name" value="Homeodomain-like_sf"/>
</dbReference>
<evidence type="ECO:0000259" key="1">
    <source>
        <dbReference type="PROSITE" id="PS51294"/>
    </source>
</evidence>
<evidence type="ECO:0000313" key="3">
    <source>
        <dbReference type="Proteomes" id="UP001642409"/>
    </source>
</evidence>
<dbReference type="CDD" id="cd00167">
    <property type="entry name" value="SANT"/>
    <property type="match status" value="1"/>
</dbReference>
<dbReference type="PROSITE" id="PS51294">
    <property type="entry name" value="HTH_MYB"/>
    <property type="match status" value="1"/>
</dbReference>
<dbReference type="SMART" id="SM00717">
    <property type="entry name" value="SANT"/>
    <property type="match status" value="1"/>
</dbReference>
<dbReference type="InterPro" id="IPR001005">
    <property type="entry name" value="SANT/Myb"/>
</dbReference>
<dbReference type="SUPFAM" id="SSF46689">
    <property type="entry name" value="Homeodomain-like"/>
    <property type="match status" value="1"/>
</dbReference>
<evidence type="ECO:0000313" key="2">
    <source>
        <dbReference type="EMBL" id="CAL5971517.1"/>
    </source>
</evidence>
<accession>A0ABP1GHB8</accession>
<dbReference type="InterPro" id="IPR017930">
    <property type="entry name" value="Myb_dom"/>
</dbReference>
<sequence>MKQMQSWTNEDIDQFVDLVKQYHKDFRQIALEMNRTYNQVRSQYYNLHRKSDTPKQSKQPLVERKNIPTESKILNQLQCMTKSSTNDSTDENQTIDLLKKYLSAI</sequence>
<proteinExistence type="predicted"/>
<reference evidence="2 3" key="1">
    <citation type="submission" date="2024-07" db="EMBL/GenBank/DDBJ databases">
        <authorList>
            <person name="Akdeniz Z."/>
        </authorList>
    </citation>
    <scope>NUCLEOTIDE SEQUENCE [LARGE SCALE GENOMIC DNA]</scope>
</reference>
<organism evidence="2 3">
    <name type="scientific">Hexamita inflata</name>
    <dbReference type="NCBI Taxonomy" id="28002"/>
    <lineage>
        <taxon>Eukaryota</taxon>
        <taxon>Metamonada</taxon>
        <taxon>Diplomonadida</taxon>
        <taxon>Hexamitidae</taxon>
        <taxon>Hexamitinae</taxon>
        <taxon>Hexamita</taxon>
    </lineage>
</organism>
<gene>
    <name evidence="2" type="ORF">HINF_LOCUS1457</name>
</gene>